<protein>
    <recommendedName>
        <fullName evidence="3">PhzF family phenazine biosynthesis protein</fullName>
    </recommendedName>
</protein>
<dbReference type="Gene3D" id="3.10.310.10">
    <property type="entry name" value="Diaminopimelate Epimerase, Chain A, domain 1"/>
    <property type="match status" value="2"/>
</dbReference>
<evidence type="ECO:0008006" key="3">
    <source>
        <dbReference type="Google" id="ProtNLM"/>
    </source>
</evidence>
<keyword evidence="2" id="KW-1185">Reference proteome</keyword>
<proteinExistence type="predicted"/>
<organism evidence="1 2">
    <name type="scientific">Catellatospora methionotrophica</name>
    <dbReference type="NCBI Taxonomy" id="121620"/>
    <lineage>
        <taxon>Bacteria</taxon>
        <taxon>Bacillati</taxon>
        <taxon>Actinomycetota</taxon>
        <taxon>Actinomycetes</taxon>
        <taxon>Micromonosporales</taxon>
        <taxon>Micromonosporaceae</taxon>
        <taxon>Catellatospora</taxon>
    </lineage>
</organism>
<accession>A0A8J3PIS2</accession>
<gene>
    <name evidence="1" type="ORF">Cme02nite_50230</name>
</gene>
<evidence type="ECO:0000313" key="2">
    <source>
        <dbReference type="Proteomes" id="UP000660339"/>
    </source>
</evidence>
<sequence>MTGVTAWWGRVFADGLLGGNHTVVILGPTAGLDHAVIAARLAVPDTAYVTSTGSGEIVLRTFSPVEELAQCLQTSLAALSALGVADGQRRLVRHGGGEPMEVHREGTLTWARELSGGPDPVPTSWPGFVRAEPAPGTQPLLLRQARSRIHLRCADSAQLESLDIAPEQVLTLCARTGANGLVLESTADDGSQRVRVFTTSLSGREDNATGGAVLGVGRIAAAEGRRGDIAVCQGPPDRHRQSKLHLRITDSGDVLLGGTVESLLTGRLAL</sequence>
<dbReference type="SUPFAM" id="SSF54506">
    <property type="entry name" value="Diaminopimelate epimerase-like"/>
    <property type="match status" value="1"/>
</dbReference>
<reference evidence="1" key="1">
    <citation type="submission" date="2021-01" db="EMBL/GenBank/DDBJ databases">
        <title>Whole genome shotgun sequence of Catellatospora methionotrophica NBRC 14553.</title>
        <authorList>
            <person name="Komaki H."/>
            <person name="Tamura T."/>
        </authorList>
    </citation>
    <scope>NUCLEOTIDE SEQUENCE</scope>
    <source>
        <strain evidence="1">NBRC 14553</strain>
    </source>
</reference>
<dbReference type="Proteomes" id="UP000660339">
    <property type="component" value="Unassembled WGS sequence"/>
</dbReference>
<evidence type="ECO:0000313" key="1">
    <source>
        <dbReference type="EMBL" id="GIG16691.1"/>
    </source>
</evidence>
<comment type="caution">
    <text evidence="1">The sequence shown here is derived from an EMBL/GenBank/DDBJ whole genome shotgun (WGS) entry which is preliminary data.</text>
</comment>
<dbReference type="EMBL" id="BONJ01000028">
    <property type="protein sequence ID" value="GIG16691.1"/>
    <property type="molecule type" value="Genomic_DNA"/>
</dbReference>
<name>A0A8J3PIS2_9ACTN</name>
<dbReference type="RefSeq" id="WP_203671640.1">
    <property type="nucleotide sequence ID" value="NZ_BONJ01000028.1"/>
</dbReference>
<dbReference type="AlphaFoldDB" id="A0A8J3PIS2"/>